<dbReference type="Proteomes" id="UP000324897">
    <property type="component" value="Chromosome 2"/>
</dbReference>
<feature type="region of interest" description="Disordered" evidence="1">
    <location>
        <begin position="35"/>
        <end position="63"/>
    </location>
</feature>
<dbReference type="EMBL" id="RWGY01000013">
    <property type="protein sequence ID" value="TVU26216.1"/>
    <property type="molecule type" value="Genomic_DNA"/>
</dbReference>
<feature type="compositionally biased region" description="Polar residues" evidence="1">
    <location>
        <begin position="85"/>
        <end position="100"/>
    </location>
</feature>
<evidence type="ECO:0000313" key="3">
    <source>
        <dbReference type="Proteomes" id="UP000324897"/>
    </source>
</evidence>
<organism evidence="2 3">
    <name type="scientific">Eragrostis curvula</name>
    <name type="common">weeping love grass</name>
    <dbReference type="NCBI Taxonomy" id="38414"/>
    <lineage>
        <taxon>Eukaryota</taxon>
        <taxon>Viridiplantae</taxon>
        <taxon>Streptophyta</taxon>
        <taxon>Embryophyta</taxon>
        <taxon>Tracheophyta</taxon>
        <taxon>Spermatophyta</taxon>
        <taxon>Magnoliopsida</taxon>
        <taxon>Liliopsida</taxon>
        <taxon>Poales</taxon>
        <taxon>Poaceae</taxon>
        <taxon>PACMAD clade</taxon>
        <taxon>Chloridoideae</taxon>
        <taxon>Eragrostideae</taxon>
        <taxon>Eragrostidinae</taxon>
        <taxon>Eragrostis</taxon>
    </lineage>
</organism>
<keyword evidence="3" id="KW-1185">Reference proteome</keyword>
<gene>
    <name evidence="2" type="ORF">EJB05_28753</name>
</gene>
<name>A0A5J9URK9_9POAL</name>
<comment type="caution">
    <text evidence="2">The sequence shown here is derived from an EMBL/GenBank/DDBJ whole genome shotgun (WGS) entry which is preliminary data.</text>
</comment>
<proteinExistence type="predicted"/>
<feature type="compositionally biased region" description="Basic residues" evidence="1">
    <location>
        <begin position="45"/>
        <end position="63"/>
    </location>
</feature>
<protein>
    <submittedName>
        <fullName evidence="2">Uncharacterized protein</fullName>
    </submittedName>
</protein>
<dbReference type="AlphaFoldDB" id="A0A5J9URK9"/>
<feature type="region of interest" description="Disordered" evidence="1">
    <location>
        <begin position="79"/>
        <end position="120"/>
    </location>
</feature>
<evidence type="ECO:0000256" key="1">
    <source>
        <dbReference type="SAM" id="MobiDB-lite"/>
    </source>
</evidence>
<evidence type="ECO:0000313" key="2">
    <source>
        <dbReference type="EMBL" id="TVU26216.1"/>
    </source>
</evidence>
<reference evidence="2 3" key="1">
    <citation type="journal article" date="2019" name="Sci. Rep.">
        <title>A high-quality genome of Eragrostis curvula grass provides insights into Poaceae evolution and supports new strategies to enhance forage quality.</title>
        <authorList>
            <person name="Carballo J."/>
            <person name="Santos B.A.C.M."/>
            <person name="Zappacosta D."/>
            <person name="Garbus I."/>
            <person name="Selva J.P."/>
            <person name="Gallo C.A."/>
            <person name="Diaz A."/>
            <person name="Albertini E."/>
            <person name="Caccamo M."/>
            <person name="Echenique V."/>
        </authorList>
    </citation>
    <scope>NUCLEOTIDE SEQUENCE [LARGE SCALE GENOMIC DNA]</scope>
    <source>
        <strain evidence="3">cv. Victoria</strain>
        <tissue evidence="2">Leaf</tissue>
    </source>
</reference>
<dbReference type="Gramene" id="TVU26216">
    <property type="protein sequence ID" value="TVU26216"/>
    <property type="gene ID" value="EJB05_28753"/>
</dbReference>
<accession>A0A5J9URK9</accession>
<feature type="region of interest" description="Disordered" evidence="1">
    <location>
        <begin position="1"/>
        <end position="23"/>
    </location>
</feature>
<sequence>MFSAAPPPESISSPIPPSRRPPCFPYAASFPTAPVPHVHGIPPRIRPRPPRRPWPRHQRRPQQNFFRRRLPLLRCVLRPAAPPSDASSTVLDSGLRTSRQGLPRQLPCSRGDSVRPPPRQIYSMSMPEAILYLWMGIR</sequence>